<organism evidence="3">
    <name type="scientific">marine sediment metagenome</name>
    <dbReference type="NCBI Taxonomy" id="412755"/>
    <lineage>
        <taxon>unclassified sequences</taxon>
        <taxon>metagenomes</taxon>
        <taxon>ecological metagenomes</taxon>
    </lineage>
</organism>
<reference evidence="3" key="1">
    <citation type="journal article" date="2015" name="Nature">
        <title>Complex archaea that bridge the gap between prokaryotes and eukaryotes.</title>
        <authorList>
            <person name="Spang A."/>
            <person name="Saw J.H."/>
            <person name="Jorgensen S.L."/>
            <person name="Zaremba-Niedzwiedzka K."/>
            <person name="Martijn J."/>
            <person name="Lind A.E."/>
            <person name="van Eijk R."/>
            <person name="Schleper C."/>
            <person name="Guy L."/>
            <person name="Ettema T.J."/>
        </authorList>
    </citation>
    <scope>NUCLEOTIDE SEQUENCE</scope>
</reference>
<keyword evidence="2" id="KW-1133">Transmembrane helix</keyword>
<evidence type="ECO:0000256" key="2">
    <source>
        <dbReference type="SAM" id="Phobius"/>
    </source>
</evidence>
<sequence>MRTEPAGPAMTHSDDSEIEKPLDPATERVRRKLVRLLAVSIGIMLIAVMAVLSAVVYKVSSGSGGARPQPGAELAIAIPAGADIVETSLDGDRALLRIRTATGMRLLLVSLSDGSILASYALSDG</sequence>
<feature type="transmembrane region" description="Helical" evidence="2">
    <location>
        <begin position="36"/>
        <end position="57"/>
    </location>
</feature>
<comment type="caution">
    <text evidence="3">The sequence shown here is derived from an EMBL/GenBank/DDBJ whole genome shotgun (WGS) entry which is preliminary data.</text>
</comment>
<proteinExistence type="predicted"/>
<gene>
    <name evidence="3" type="ORF">LCGC14_0277410</name>
</gene>
<evidence type="ECO:0008006" key="4">
    <source>
        <dbReference type="Google" id="ProtNLM"/>
    </source>
</evidence>
<keyword evidence="2" id="KW-0472">Membrane</keyword>
<accession>A0A0F9X2C8</accession>
<feature type="region of interest" description="Disordered" evidence="1">
    <location>
        <begin position="1"/>
        <end position="24"/>
    </location>
</feature>
<feature type="compositionally biased region" description="Basic and acidic residues" evidence="1">
    <location>
        <begin position="12"/>
        <end position="24"/>
    </location>
</feature>
<keyword evidence="2" id="KW-0812">Transmembrane</keyword>
<protein>
    <recommendedName>
        <fullName evidence="4">Fimbrial protein</fullName>
    </recommendedName>
</protein>
<dbReference type="EMBL" id="LAZR01000157">
    <property type="protein sequence ID" value="KKN85613.1"/>
    <property type="molecule type" value="Genomic_DNA"/>
</dbReference>
<dbReference type="AlphaFoldDB" id="A0A0F9X2C8"/>
<evidence type="ECO:0000256" key="1">
    <source>
        <dbReference type="SAM" id="MobiDB-lite"/>
    </source>
</evidence>
<evidence type="ECO:0000313" key="3">
    <source>
        <dbReference type="EMBL" id="KKN85613.1"/>
    </source>
</evidence>
<name>A0A0F9X2C8_9ZZZZ</name>